<proteinExistence type="predicted"/>
<comment type="caution">
    <text evidence="2">The sequence shown here is derived from an EMBL/GenBank/DDBJ whole genome shotgun (WGS) entry which is preliminary data.</text>
</comment>
<keyword evidence="2" id="KW-0808">Transferase</keyword>
<reference evidence="2 3" key="2">
    <citation type="submission" date="2013-09" db="EMBL/GenBank/DDBJ databases">
        <title>Whole genome comparison of six Crocosphaera watsonii strains with differing phenotypes.</title>
        <authorList>
            <person name="Bench S.R."/>
            <person name="Heller P."/>
            <person name="Frank I."/>
            <person name="Arciniega M."/>
            <person name="Shilova I.N."/>
            <person name="Zehr J.P."/>
        </authorList>
    </citation>
    <scope>NUCLEOTIDE SEQUENCE [LARGE SCALE GENOMIC DNA]</scope>
    <source>
        <strain evidence="2 3">WH 0402</strain>
    </source>
</reference>
<dbReference type="CDD" id="cd03801">
    <property type="entry name" value="GT4_PimA-like"/>
    <property type="match status" value="1"/>
</dbReference>
<gene>
    <name evidence="2" type="ORF">CWATWH0402_1023</name>
</gene>
<dbReference type="Pfam" id="PF13692">
    <property type="entry name" value="Glyco_trans_1_4"/>
    <property type="match status" value="1"/>
</dbReference>
<organism evidence="2 3">
    <name type="scientific">Crocosphaera watsonii WH 0402</name>
    <dbReference type="NCBI Taxonomy" id="1284629"/>
    <lineage>
        <taxon>Bacteria</taxon>
        <taxon>Bacillati</taxon>
        <taxon>Cyanobacteriota</taxon>
        <taxon>Cyanophyceae</taxon>
        <taxon>Oscillatoriophycideae</taxon>
        <taxon>Chroococcales</taxon>
        <taxon>Aphanothecaceae</taxon>
        <taxon>Crocosphaera</taxon>
    </lineage>
</organism>
<dbReference type="Pfam" id="PF13439">
    <property type="entry name" value="Glyco_transf_4"/>
    <property type="match status" value="1"/>
</dbReference>
<dbReference type="SUPFAM" id="SSF53756">
    <property type="entry name" value="UDP-Glycosyltransferase/glycogen phosphorylase"/>
    <property type="match status" value="1"/>
</dbReference>
<dbReference type="InterPro" id="IPR028098">
    <property type="entry name" value="Glyco_trans_4-like_N"/>
</dbReference>
<evidence type="ECO:0000259" key="1">
    <source>
        <dbReference type="Pfam" id="PF13439"/>
    </source>
</evidence>
<dbReference type="Gene3D" id="3.40.50.2000">
    <property type="entry name" value="Glycogen Phosphorylase B"/>
    <property type="match status" value="2"/>
</dbReference>
<name>T2JZ98_CROWT</name>
<protein>
    <submittedName>
        <fullName evidence="2">Glycosyltransferase</fullName>
    </submittedName>
</protein>
<reference evidence="2 3" key="1">
    <citation type="submission" date="2013-01" db="EMBL/GenBank/DDBJ databases">
        <authorList>
            <person name="Bench S."/>
        </authorList>
    </citation>
    <scope>NUCLEOTIDE SEQUENCE [LARGE SCALE GENOMIC DNA]</scope>
    <source>
        <strain evidence="2 3">WH 0402</strain>
    </source>
</reference>
<evidence type="ECO:0000313" key="2">
    <source>
        <dbReference type="EMBL" id="CCQ69952.1"/>
    </source>
</evidence>
<dbReference type="Proteomes" id="UP000018130">
    <property type="component" value="Unassembled WGS sequence"/>
</dbReference>
<dbReference type="GO" id="GO:0016757">
    <property type="term" value="F:glycosyltransferase activity"/>
    <property type="evidence" value="ECO:0007669"/>
    <property type="project" value="TreeGrafter"/>
</dbReference>
<dbReference type="EMBL" id="CAQN01001075">
    <property type="protein sequence ID" value="CCQ69952.1"/>
    <property type="molecule type" value="Genomic_DNA"/>
</dbReference>
<dbReference type="PANTHER" id="PTHR12526:SF600">
    <property type="entry name" value="GLYCOSYL TRANSFERASE GROUP 1"/>
    <property type="match status" value="1"/>
</dbReference>
<feature type="domain" description="Glycosyltransferase subfamily 4-like N-terminal" evidence="1">
    <location>
        <begin position="87"/>
        <end position="222"/>
    </location>
</feature>
<sequence>MNLPMKILVISSLFPYPPIQGKAQVRTFSFLKHLNTNYDITLVTQESEQVLEEDIDALQAQIDNCRIFPKITHPENNKGFLETAKKLGVFVQQGTPPGVRSNYSQAIQEWVDKAIASEKFDLLLCEGSANEIYVRPEWQQKIPMVIDIHRSVYGIYKHQIETNANDSGFREQLSLPILRRYEKQYCHKFAAVIVANQTEQKILKNLKLEVPITLIPNGLNLSVFPKRPSNQSGHRITFVGTMDKPANIDAARFFSLDVFPKIRQRYPDATLDIVGSRPVPEVLELNELSGVNVTGQVPSIIDYLHNTTVSVIPIRKSIGTKMRTLEALATGTPLVASDYGLEGLSVDSPGTPLGAMRANDVDEYVYAVGRLFQDEKLREKLSNNGRALIENEYAWEQMTQRYEQVLLDTCSKYLVESQE</sequence>
<dbReference type="AlphaFoldDB" id="T2JZ98"/>
<evidence type="ECO:0000313" key="3">
    <source>
        <dbReference type="Proteomes" id="UP000018130"/>
    </source>
</evidence>
<accession>T2JZ98</accession>
<dbReference type="PANTHER" id="PTHR12526">
    <property type="entry name" value="GLYCOSYLTRANSFERASE"/>
    <property type="match status" value="1"/>
</dbReference>